<organism evidence="2">
    <name type="scientific">Rhizophora mucronata</name>
    <name type="common">Asiatic mangrove</name>
    <dbReference type="NCBI Taxonomy" id="61149"/>
    <lineage>
        <taxon>Eukaryota</taxon>
        <taxon>Viridiplantae</taxon>
        <taxon>Streptophyta</taxon>
        <taxon>Embryophyta</taxon>
        <taxon>Tracheophyta</taxon>
        <taxon>Spermatophyta</taxon>
        <taxon>Magnoliopsida</taxon>
        <taxon>eudicotyledons</taxon>
        <taxon>Gunneridae</taxon>
        <taxon>Pentapetalae</taxon>
        <taxon>rosids</taxon>
        <taxon>fabids</taxon>
        <taxon>Malpighiales</taxon>
        <taxon>Rhizophoraceae</taxon>
        <taxon>Rhizophora</taxon>
    </lineage>
</organism>
<sequence length="58" mass="7124">MKKRKTLDWMHVMRTRKREMWVSMLSRIQSQLTTEMNQKKLPRRKPMRMMQGKGTGLM</sequence>
<dbReference type="AlphaFoldDB" id="A0A2P2J9Q2"/>
<protein>
    <submittedName>
        <fullName evidence="2">Uncharacterized protein</fullName>
    </submittedName>
</protein>
<name>A0A2P2J9Q2_RHIMU</name>
<reference evidence="2" key="1">
    <citation type="submission" date="2018-02" db="EMBL/GenBank/DDBJ databases">
        <title>Rhizophora mucronata_Transcriptome.</title>
        <authorList>
            <person name="Meera S.P."/>
            <person name="Sreeshan A."/>
            <person name="Augustine A."/>
        </authorList>
    </citation>
    <scope>NUCLEOTIDE SEQUENCE</scope>
    <source>
        <tissue evidence="2">Leaf</tissue>
    </source>
</reference>
<accession>A0A2P2J9Q2</accession>
<feature type="region of interest" description="Disordered" evidence="1">
    <location>
        <begin position="39"/>
        <end position="58"/>
    </location>
</feature>
<evidence type="ECO:0000313" key="2">
    <source>
        <dbReference type="EMBL" id="MBW90191.1"/>
    </source>
</evidence>
<dbReference type="EMBL" id="GGEC01009709">
    <property type="protein sequence ID" value="MBW90192.1"/>
    <property type="molecule type" value="Transcribed_RNA"/>
</dbReference>
<proteinExistence type="predicted"/>
<evidence type="ECO:0000256" key="1">
    <source>
        <dbReference type="SAM" id="MobiDB-lite"/>
    </source>
</evidence>
<dbReference type="EMBL" id="GGEC01009708">
    <property type="protein sequence ID" value="MBW90191.1"/>
    <property type="molecule type" value="Transcribed_RNA"/>
</dbReference>